<feature type="domain" description="RTG2 C-terminal" evidence="2">
    <location>
        <begin position="470"/>
        <end position="648"/>
    </location>
</feature>
<evidence type="ECO:0000259" key="2">
    <source>
        <dbReference type="Pfam" id="PF23566"/>
    </source>
</evidence>
<protein>
    <submittedName>
        <fullName evidence="3">Retrograde regulation protein</fullName>
    </submittedName>
</protein>
<dbReference type="FunFam" id="3.30.420.40:FF:000191">
    <property type="entry name" value="Retrograde regulation protein 2"/>
    <property type="match status" value="1"/>
</dbReference>
<dbReference type="HOGENOM" id="CLU_033165_0_0_1"/>
<dbReference type="eggNOG" id="ENOG502QRXN">
    <property type="taxonomic scope" value="Eukaryota"/>
</dbReference>
<gene>
    <name evidence="3" type="ORF">F503_06274</name>
</gene>
<reference evidence="3 4" key="1">
    <citation type="journal article" date="2013" name="BMC Genomics">
        <title>The genome and transcriptome of the pine saprophyte Ophiostoma piceae, and a comparison with the bark beetle-associated pine pathogen Grosmannia clavigera.</title>
        <authorList>
            <person name="Haridas S."/>
            <person name="Wang Y."/>
            <person name="Lim L."/>
            <person name="Massoumi Alamouti S."/>
            <person name="Jackman S."/>
            <person name="Docking R."/>
            <person name="Robertson G."/>
            <person name="Birol I."/>
            <person name="Bohlmann J."/>
            <person name="Breuil C."/>
        </authorList>
    </citation>
    <scope>NUCLEOTIDE SEQUENCE [LARGE SCALE GENOMIC DNA]</scope>
    <source>
        <strain evidence="3 4">UAMH 11346</strain>
    </source>
</reference>
<keyword evidence="4" id="KW-1185">Reference proteome</keyword>
<dbReference type="InterPro" id="IPR050273">
    <property type="entry name" value="GppA/Ppx_hydrolase"/>
</dbReference>
<organism evidence="3 4">
    <name type="scientific">Ophiostoma piceae (strain UAMH 11346)</name>
    <name type="common">Sap stain fungus</name>
    <dbReference type="NCBI Taxonomy" id="1262450"/>
    <lineage>
        <taxon>Eukaryota</taxon>
        <taxon>Fungi</taxon>
        <taxon>Dikarya</taxon>
        <taxon>Ascomycota</taxon>
        <taxon>Pezizomycotina</taxon>
        <taxon>Sordariomycetes</taxon>
        <taxon>Sordariomycetidae</taxon>
        <taxon>Ophiostomatales</taxon>
        <taxon>Ophiostomataceae</taxon>
        <taxon>Ophiostoma</taxon>
    </lineage>
</organism>
<evidence type="ECO:0000313" key="4">
    <source>
        <dbReference type="Proteomes" id="UP000016923"/>
    </source>
</evidence>
<dbReference type="InterPro" id="IPR043129">
    <property type="entry name" value="ATPase_NBD"/>
</dbReference>
<dbReference type="EMBL" id="KE148159">
    <property type="protein sequence ID" value="EPE04725.1"/>
    <property type="molecule type" value="Genomic_DNA"/>
</dbReference>
<dbReference type="GO" id="GO:0006357">
    <property type="term" value="P:regulation of transcription by RNA polymerase II"/>
    <property type="evidence" value="ECO:0007669"/>
    <property type="project" value="TreeGrafter"/>
</dbReference>
<accession>S3CVF1</accession>
<feature type="domain" description="Ppx/GppA phosphatase N-terminal" evidence="1">
    <location>
        <begin position="108"/>
        <end position="454"/>
    </location>
</feature>
<dbReference type="VEuPathDB" id="FungiDB:F503_06274"/>
<dbReference type="OMA" id="YMCGGGF"/>
<dbReference type="SUPFAM" id="SSF53067">
    <property type="entry name" value="Actin-like ATPase domain"/>
    <property type="match status" value="2"/>
</dbReference>
<dbReference type="Gene3D" id="3.30.420.40">
    <property type="match status" value="1"/>
</dbReference>
<dbReference type="InterPro" id="IPR057512">
    <property type="entry name" value="RTG2_C"/>
</dbReference>
<dbReference type="Pfam" id="PF23566">
    <property type="entry name" value="RTG2_C"/>
    <property type="match status" value="1"/>
</dbReference>
<dbReference type="PANTHER" id="PTHR30005:SF0">
    <property type="entry name" value="RETROGRADE REGULATION PROTEIN 2"/>
    <property type="match status" value="1"/>
</dbReference>
<name>S3CVF1_OPHP1</name>
<dbReference type="Gene3D" id="3.30.420.150">
    <property type="entry name" value="Exopolyphosphatase. Domain 2"/>
    <property type="match status" value="1"/>
</dbReference>
<proteinExistence type="predicted"/>
<dbReference type="AlphaFoldDB" id="S3CVF1"/>
<dbReference type="Pfam" id="PF02541">
    <property type="entry name" value="Ppx-GppA"/>
    <property type="match status" value="1"/>
</dbReference>
<evidence type="ECO:0000313" key="3">
    <source>
        <dbReference type="EMBL" id="EPE04725.1"/>
    </source>
</evidence>
<evidence type="ECO:0000259" key="1">
    <source>
        <dbReference type="Pfam" id="PF02541"/>
    </source>
</evidence>
<dbReference type="InterPro" id="IPR003695">
    <property type="entry name" value="Ppx_GppA_N"/>
</dbReference>
<sequence>MTSPLPLPLRRIFLVAAVALLVGLLLNSHPAIVADISGFLSSSFSTDVTAATTAMAPAVDIITLDNFAHKLPRWSHDDPSQLHALVDMGSNGIRFSISDLSPPRTRLLPCIYRERAGISLFDALTEVTEGDPSSMELPAATIELVAATLARFRRIALDDFGVTPDHMAVFATEAMRRAANAGTLLDAIAAQAPGLAVYVLAPEVETLFGSIGARAGFFSLGAAGDDADPKTGGLMLDLGGGSVQMTYVDPQLGPGYEVAAARAGQSMPYGAARLTRAAEAHRQADDITINATSKADADVKATTAAAPRLADDMTAALERLHGEFASLRALQSSQVSGKSEGIDIYLCGGGFRGYGSMLMHTDIIQPYPVPLMGGYRVDGETFKNTHGMRATNHELGTSSKVFGMSKRRRQQFAAITAVVDALVAALERNKHVRIRSVTFCQGGNREGALMMRLPEAVRESNPLRVLAAGPQDGDAIASVLRSALPAEAAKLHSTLPLISSHIWERLGVDTASNAAYVLHDAVVRDPSTPGLTHEARAILAVSLWTRWGGGVAPADVALLQGLRQLLGKESGDDLVFWAEYVGGVAAALAAVFPGLPSQKQLSSIKFTPTISTKKERRVVELGVQVAPARAVGLSGETIAACFDAVGKQHKDRLKVKVKVYVGEGGL</sequence>
<dbReference type="Proteomes" id="UP000016923">
    <property type="component" value="Unassembled WGS sequence"/>
</dbReference>
<dbReference type="OrthoDB" id="2014654at2759"/>
<dbReference type="PANTHER" id="PTHR30005">
    <property type="entry name" value="EXOPOLYPHOSPHATASE"/>
    <property type="match status" value="1"/>
</dbReference>